<evidence type="ECO:0000313" key="3">
    <source>
        <dbReference type="Proteomes" id="UP000678393"/>
    </source>
</evidence>
<comment type="caution">
    <text evidence="2">The sequence shown here is derived from an EMBL/GenBank/DDBJ whole genome shotgun (WGS) entry which is preliminary data.</text>
</comment>
<evidence type="ECO:0000256" key="1">
    <source>
        <dbReference type="SAM" id="MobiDB-lite"/>
    </source>
</evidence>
<evidence type="ECO:0000313" key="2">
    <source>
        <dbReference type="EMBL" id="CAG5134698.1"/>
    </source>
</evidence>
<organism evidence="2 3">
    <name type="scientific">Candidula unifasciata</name>
    <dbReference type="NCBI Taxonomy" id="100452"/>
    <lineage>
        <taxon>Eukaryota</taxon>
        <taxon>Metazoa</taxon>
        <taxon>Spiralia</taxon>
        <taxon>Lophotrochozoa</taxon>
        <taxon>Mollusca</taxon>
        <taxon>Gastropoda</taxon>
        <taxon>Heterobranchia</taxon>
        <taxon>Euthyneura</taxon>
        <taxon>Panpulmonata</taxon>
        <taxon>Eupulmonata</taxon>
        <taxon>Stylommatophora</taxon>
        <taxon>Helicina</taxon>
        <taxon>Helicoidea</taxon>
        <taxon>Geomitridae</taxon>
        <taxon>Candidula</taxon>
    </lineage>
</organism>
<keyword evidence="3" id="KW-1185">Reference proteome</keyword>
<sequence length="304" mass="35941">MSRPDNRHNQMLKNADHLHTLAVMETVLDEELDRLENEYDWCCRKYVYLQALDSDSAYLRHVAMHIQKSRGLIDMLRPLLEDTFEEKLILMSEVRSQQLQWRKEDSHQHYHSLVQQHHHHPQHTPPKMRKFHSGSSSCSFVKRNKNFIISTKKVKSKKSHPYLTSLTSKSQMSMNFRKKYKGSVKICNRSKSKVKKTRNLLSKKLQSHEKVNVSQHSIPSQISKDARQEQNNVLSNVTNEMTHYSHMISHSMLHQTAINQPIGMEDFRHSIRRHIYRCERSRNSDFCFFGNDPEDETLHIGRVD</sequence>
<feature type="compositionally biased region" description="Basic residues" evidence="1">
    <location>
        <begin position="116"/>
        <end position="132"/>
    </location>
</feature>
<gene>
    <name evidence="2" type="ORF">CUNI_LOCUS20256</name>
</gene>
<dbReference type="Proteomes" id="UP000678393">
    <property type="component" value="Unassembled WGS sequence"/>
</dbReference>
<feature type="region of interest" description="Disordered" evidence="1">
    <location>
        <begin position="115"/>
        <end position="135"/>
    </location>
</feature>
<protein>
    <submittedName>
        <fullName evidence="2">Uncharacterized protein</fullName>
    </submittedName>
</protein>
<dbReference type="AlphaFoldDB" id="A0A8S4A2Q0"/>
<dbReference type="EMBL" id="CAJHNH020007512">
    <property type="protein sequence ID" value="CAG5134698.1"/>
    <property type="molecule type" value="Genomic_DNA"/>
</dbReference>
<proteinExistence type="predicted"/>
<accession>A0A8S4A2Q0</accession>
<name>A0A8S4A2Q0_9EUPU</name>
<dbReference type="OrthoDB" id="10662563at2759"/>
<reference evidence="2" key="1">
    <citation type="submission" date="2021-04" db="EMBL/GenBank/DDBJ databases">
        <authorList>
            <consortium name="Molecular Ecology Group"/>
        </authorList>
    </citation>
    <scope>NUCLEOTIDE SEQUENCE</scope>
</reference>